<dbReference type="InterPro" id="IPR006212">
    <property type="entry name" value="Furin_repeat"/>
</dbReference>
<dbReference type="Proteomes" id="UP000692954">
    <property type="component" value="Unassembled WGS sequence"/>
</dbReference>
<feature type="domain" description="EGF-like" evidence="6">
    <location>
        <begin position="670"/>
        <end position="699"/>
    </location>
</feature>
<feature type="signal peptide" evidence="5">
    <location>
        <begin position="1"/>
        <end position="18"/>
    </location>
</feature>
<feature type="transmembrane region" description="Helical" evidence="4">
    <location>
        <begin position="1043"/>
        <end position="1066"/>
    </location>
</feature>
<evidence type="ECO:0000256" key="3">
    <source>
        <dbReference type="ARBA" id="ARBA00023157"/>
    </source>
</evidence>
<sequence length="1129" mass="129883">MAQSIILILLCFIDSCDTQWQTNQNYLSSNQIFTDQTEDFVLPFSTTQAQFITCTTPATSYMTLNSTKPSANYLKKQFYFDGSFINFDLFFQGTWSNEFIIFTIGDTFLYKYLYISPQNYPITQGFCDNLIVDVKSINFTLTNTIQDKIQFTSTGQGDAQVSIKNVIVSRHICFPSCSSCTGPKFNQCTNCYYGSVTNNICPPCSSNQYYMKYQGCKDICDIYSPIVYKGFCQSYPISKIFSFEFQSSNPLHPENMKWSIIYDLLNIDASPKPQQINRYLYGIFKFNSGIYRFFNQLSTYSFSTYLIGLKISILLFYDIPLNCGIQFKINDVYSGSIYRNASGIQTHKLKIFQTQLYDSYLNYSLRKSYDLITYLNIPKSQIVFSAIGNYTDDTAGWGMVSIEFTSGYCPQYCNLCEVSFKCKTCQNGYYMYRDGSCISNCSSSYQKLIDLYCYDYDDETPYSQYLIQEYTNLATDPDQYQQYTLIFQEGSNFLKGLDIYYSYWQEYRVFGGPFVWAQAKFQRIHEIIDPHHSITIGFYIIYGPQFPSDGGFIYTIQNNTPVTKSSSAYHSLYSDGSKDDKIYERIVHNTNNLIISWECFGKNNEPVYAYCGFYNYYIAVHYCQPYCLSCQDQNKCTLWNSSYDSKIVRFSQEECLNTQYFDRDSFQCLQCLLPCLTCKSKIDCLTCVSTYTKTKLGCICKINQYEDKNQCFNCPNECNQCLSQTYCIECLISNNRKLINGQCNCIDGYYSIISNPQCQLCDQFCKTCFGPTFNDCLTCSYYDDALRTCSQCHQSCLTCYKNTINSCLTCNPTLNRILKGLVCECAPGYYDLNNICANCPINEDKTLNQCYKYCNNNQSIWYSIICNSCDPGFQLISGECQPICGDLQIKGYEQCDNNSNLIDLCYNCQFKCPIHCQTCNETTTLPCPDICGDGIITGIEECEDGNTIQYDGCFDCKYQCQPECTKCIKGECFECANRGQYISQQLLHGYAKINVEIQSKLEMNNVKITIKMIQMDAKIVNIIVELVVPLVIITQKLVQVVNYLGLLLMNIIVKIFVEMGQLLLILMDFIKNNVMMEIQLIMMVTLNMCLRILPFKIQNLQSSVLNQQYIALQRMLKLLIILLGFLSYL</sequence>
<feature type="transmembrane region" description="Helical" evidence="4">
    <location>
        <begin position="1078"/>
        <end position="1097"/>
    </location>
</feature>
<accession>A0A8S1MBW5</accession>
<feature type="transmembrane region" description="Helical" evidence="4">
    <location>
        <begin position="1109"/>
        <end position="1128"/>
    </location>
</feature>
<evidence type="ECO:0000313" key="7">
    <source>
        <dbReference type="EMBL" id="CAD8077900.1"/>
    </source>
</evidence>
<keyword evidence="3" id="KW-1015">Disulfide bond</keyword>
<dbReference type="AlphaFoldDB" id="A0A8S1MBW5"/>
<protein>
    <recommendedName>
        <fullName evidence="6">EGF-like domain-containing protein</fullName>
    </recommendedName>
</protein>
<evidence type="ECO:0000259" key="6">
    <source>
        <dbReference type="SMART" id="SM00181"/>
    </source>
</evidence>
<feature type="domain" description="EGF-like" evidence="6">
    <location>
        <begin position="798"/>
        <end position="837"/>
    </location>
</feature>
<dbReference type="PANTHER" id="PTHR38934:SF6">
    <property type="entry name" value="CHROMOSOME UNDETERMINED SCAFFOLD_176, WHOLE GENOME SHOTGUN SEQUENCE"/>
    <property type="match status" value="1"/>
</dbReference>
<evidence type="ECO:0000256" key="1">
    <source>
        <dbReference type="ARBA" id="ARBA00022729"/>
    </source>
</evidence>
<keyword evidence="2" id="KW-0677">Repeat</keyword>
<keyword evidence="4" id="KW-0472">Membrane</keyword>
<evidence type="ECO:0000256" key="2">
    <source>
        <dbReference type="ARBA" id="ARBA00022737"/>
    </source>
</evidence>
<evidence type="ECO:0000256" key="5">
    <source>
        <dbReference type="SAM" id="SignalP"/>
    </source>
</evidence>
<dbReference type="InterPro" id="IPR000742">
    <property type="entry name" value="EGF"/>
</dbReference>
<dbReference type="PANTHER" id="PTHR38934">
    <property type="entry name" value="HYPHALLY REGULATED CELL WALL PROTEIN 1"/>
    <property type="match status" value="1"/>
</dbReference>
<proteinExistence type="predicted"/>
<feature type="domain" description="EGF-like" evidence="6">
    <location>
        <begin position="717"/>
        <end position="759"/>
    </location>
</feature>
<dbReference type="NCBIfam" id="TIGR02232">
    <property type="entry name" value="myxo_disulf_rpt"/>
    <property type="match status" value="1"/>
</dbReference>
<comment type="caution">
    <text evidence="7">The sequence shown here is derived from an EMBL/GenBank/DDBJ whole genome shotgun (WGS) entry which is preliminary data.</text>
</comment>
<dbReference type="CDD" id="cd00064">
    <property type="entry name" value="FU"/>
    <property type="match status" value="2"/>
</dbReference>
<reference evidence="7" key="1">
    <citation type="submission" date="2021-01" db="EMBL/GenBank/DDBJ databases">
        <authorList>
            <consortium name="Genoscope - CEA"/>
            <person name="William W."/>
        </authorList>
    </citation>
    <scope>NUCLEOTIDE SEQUENCE</scope>
</reference>
<feature type="domain" description="EGF-like" evidence="6">
    <location>
        <begin position="849"/>
        <end position="881"/>
    </location>
</feature>
<dbReference type="InterPro" id="IPR011936">
    <property type="entry name" value="Myxo_disulph_rpt"/>
</dbReference>
<keyword evidence="1 5" id="KW-0732">Signal</keyword>
<dbReference type="EMBL" id="CAJJDN010000037">
    <property type="protein sequence ID" value="CAD8077900.1"/>
    <property type="molecule type" value="Genomic_DNA"/>
</dbReference>
<keyword evidence="4" id="KW-0812">Transmembrane</keyword>
<dbReference type="Pfam" id="PF13948">
    <property type="entry name" value="DUF4215"/>
    <property type="match status" value="2"/>
</dbReference>
<keyword evidence="4" id="KW-1133">Transmembrane helix</keyword>
<evidence type="ECO:0000256" key="4">
    <source>
        <dbReference type="SAM" id="Phobius"/>
    </source>
</evidence>
<feature type="chain" id="PRO_5035891446" description="EGF-like domain-containing protein" evidence="5">
    <location>
        <begin position="19"/>
        <end position="1129"/>
    </location>
</feature>
<organism evidence="7 8">
    <name type="scientific">Paramecium sonneborni</name>
    <dbReference type="NCBI Taxonomy" id="65129"/>
    <lineage>
        <taxon>Eukaryota</taxon>
        <taxon>Sar</taxon>
        <taxon>Alveolata</taxon>
        <taxon>Ciliophora</taxon>
        <taxon>Intramacronucleata</taxon>
        <taxon>Oligohymenophorea</taxon>
        <taxon>Peniculida</taxon>
        <taxon>Parameciidae</taxon>
        <taxon>Paramecium</taxon>
    </lineage>
</organism>
<gene>
    <name evidence="7" type="ORF">PSON_ATCC_30995.1.T0370012</name>
</gene>
<dbReference type="SMART" id="SM00261">
    <property type="entry name" value="FU"/>
    <property type="match status" value="6"/>
</dbReference>
<name>A0A8S1MBW5_9CILI</name>
<keyword evidence="8" id="KW-1185">Reference proteome</keyword>
<feature type="domain" description="EGF-like" evidence="6">
    <location>
        <begin position="408"/>
        <end position="438"/>
    </location>
</feature>
<dbReference type="SMART" id="SM00181">
    <property type="entry name" value="EGF"/>
    <property type="match status" value="5"/>
</dbReference>
<evidence type="ECO:0000313" key="8">
    <source>
        <dbReference type="Proteomes" id="UP000692954"/>
    </source>
</evidence>
<dbReference type="OrthoDB" id="25879at2759"/>